<keyword evidence="3" id="KW-1185">Reference proteome</keyword>
<feature type="signal peptide" evidence="1">
    <location>
        <begin position="1"/>
        <end position="21"/>
    </location>
</feature>
<evidence type="ECO:0000313" key="3">
    <source>
        <dbReference type="Proteomes" id="UP000319908"/>
    </source>
</evidence>
<keyword evidence="1" id="KW-0732">Signal</keyword>
<proteinExistence type="predicted"/>
<sequence length="237" mass="25381">MRDLLTILAACVLCTFLIVSTGCTDNPNCNTTCPTGQCCPNCTGCPGFDCPGGQCPGGYGPGNPCCPGGQCPRPVYPNGSLEIGDVDNADVNQEALRQTKDADCASCPNYRPNYSCPTCPNYQPQPQVVIGPSRIVQPAPVAKPAAIIPPVRPATKIVNSDLREGVFRCARCSKSVVGKDWHELWADDNTPMTCLCEQCWQVASAGEKRSYLTSYLEKSGLSKSQNFYCSQLISAVR</sequence>
<dbReference type="Proteomes" id="UP000319908">
    <property type="component" value="Unassembled WGS sequence"/>
</dbReference>
<evidence type="ECO:0000313" key="2">
    <source>
        <dbReference type="EMBL" id="TWU17979.1"/>
    </source>
</evidence>
<dbReference type="AlphaFoldDB" id="A0A5C6C5A1"/>
<accession>A0A5C6C5A1</accession>
<comment type="caution">
    <text evidence="2">The sequence shown here is derived from an EMBL/GenBank/DDBJ whole genome shotgun (WGS) entry which is preliminary data.</text>
</comment>
<dbReference type="EMBL" id="SJPU01000001">
    <property type="protein sequence ID" value="TWU17979.1"/>
    <property type="molecule type" value="Genomic_DNA"/>
</dbReference>
<evidence type="ECO:0000256" key="1">
    <source>
        <dbReference type="SAM" id="SignalP"/>
    </source>
</evidence>
<organism evidence="2 3">
    <name type="scientific">Allorhodopirellula heiligendammensis</name>
    <dbReference type="NCBI Taxonomy" id="2714739"/>
    <lineage>
        <taxon>Bacteria</taxon>
        <taxon>Pseudomonadati</taxon>
        <taxon>Planctomycetota</taxon>
        <taxon>Planctomycetia</taxon>
        <taxon>Pirellulales</taxon>
        <taxon>Pirellulaceae</taxon>
        <taxon>Allorhodopirellula</taxon>
    </lineage>
</organism>
<gene>
    <name evidence="2" type="ORF">Poly21_01320</name>
</gene>
<dbReference type="OrthoDB" id="297631at2"/>
<name>A0A5C6C5A1_9BACT</name>
<dbReference type="PROSITE" id="PS51257">
    <property type="entry name" value="PROKAR_LIPOPROTEIN"/>
    <property type="match status" value="1"/>
</dbReference>
<feature type="chain" id="PRO_5022707554" evidence="1">
    <location>
        <begin position="22"/>
        <end position="237"/>
    </location>
</feature>
<dbReference type="RefSeq" id="WP_146404969.1">
    <property type="nucleotide sequence ID" value="NZ_SJPU01000001.1"/>
</dbReference>
<protein>
    <submittedName>
        <fullName evidence="2">Uncharacterized protein</fullName>
    </submittedName>
</protein>
<reference evidence="2 3" key="1">
    <citation type="journal article" date="2020" name="Antonie Van Leeuwenhoek">
        <title>Rhodopirellula heiligendammensis sp. nov., Rhodopirellula pilleata sp. nov., and Rhodopirellula solitaria sp. nov. isolated from natural or artificial marine surfaces in Northern Germany and California, USA, and emended description of the genus Rhodopirellula.</title>
        <authorList>
            <person name="Kallscheuer N."/>
            <person name="Wiegand S."/>
            <person name="Jogler M."/>
            <person name="Boedeker C."/>
            <person name="Peeters S.H."/>
            <person name="Rast P."/>
            <person name="Heuer A."/>
            <person name="Jetten M.S.M."/>
            <person name="Rohde M."/>
            <person name="Jogler C."/>
        </authorList>
    </citation>
    <scope>NUCLEOTIDE SEQUENCE [LARGE SCALE GENOMIC DNA]</scope>
    <source>
        <strain evidence="2 3">Poly21</strain>
    </source>
</reference>